<dbReference type="InterPro" id="IPR004045">
    <property type="entry name" value="Glutathione_S-Trfase_N"/>
</dbReference>
<dbReference type="PANTHER" id="PTHR11571">
    <property type="entry name" value="GLUTATHIONE S-TRANSFERASE"/>
    <property type="match status" value="1"/>
</dbReference>
<organism evidence="8">
    <name type="scientific">Photinus pyralis</name>
    <name type="common">Common eastern firefly</name>
    <name type="synonym">Lampyris pyralis</name>
    <dbReference type="NCBI Taxonomy" id="7054"/>
    <lineage>
        <taxon>Eukaryota</taxon>
        <taxon>Metazoa</taxon>
        <taxon>Ecdysozoa</taxon>
        <taxon>Arthropoda</taxon>
        <taxon>Hexapoda</taxon>
        <taxon>Insecta</taxon>
        <taxon>Pterygota</taxon>
        <taxon>Neoptera</taxon>
        <taxon>Endopterygota</taxon>
        <taxon>Coleoptera</taxon>
        <taxon>Polyphaga</taxon>
        <taxon>Elateriformia</taxon>
        <taxon>Elateroidea</taxon>
        <taxon>Lampyridae</taxon>
        <taxon>Lampyrinae</taxon>
        <taxon>Photinus</taxon>
    </lineage>
</organism>
<evidence type="ECO:0000256" key="5">
    <source>
        <dbReference type="ARBA" id="ARBA00047960"/>
    </source>
</evidence>
<dbReference type="PROSITE" id="PS50404">
    <property type="entry name" value="GST_NTER"/>
    <property type="match status" value="1"/>
</dbReference>
<dbReference type="FunFam" id="3.40.30.10:FF:000035">
    <property type="entry name" value="hematopoietic prostaglandin D synthase"/>
    <property type="match status" value="1"/>
</dbReference>
<dbReference type="EMBL" id="GEZM01063187">
    <property type="protein sequence ID" value="JAV69232.1"/>
    <property type="molecule type" value="Transcribed_RNA"/>
</dbReference>
<feature type="domain" description="GST N-terminal" evidence="6">
    <location>
        <begin position="4"/>
        <end position="83"/>
    </location>
</feature>
<dbReference type="InterPro" id="IPR036249">
    <property type="entry name" value="Thioredoxin-like_sf"/>
</dbReference>
<comment type="catalytic activity">
    <reaction evidence="5">
        <text>RX + glutathione = an S-substituted glutathione + a halide anion + H(+)</text>
        <dbReference type="Rhea" id="RHEA:16437"/>
        <dbReference type="ChEBI" id="CHEBI:15378"/>
        <dbReference type="ChEBI" id="CHEBI:16042"/>
        <dbReference type="ChEBI" id="CHEBI:17792"/>
        <dbReference type="ChEBI" id="CHEBI:57925"/>
        <dbReference type="ChEBI" id="CHEBI:90779"/>
        <dbReference type="EC" id="2.5.1.18"/>
    </reaction>
</comment>
<dbReference type="GO" id="GO:0004602">
    <property type="term" value="F:glutathione peroxidase activity"/>
    <property type="evidence" value="ECO:0007669"/>
    <property type="project" value="UniProtKB-ARBA"/>
</dbReference>
<feature type="domain" description="GST C-terminal" evidence="7">
    <location>
        <begin position="85"/>
        <end position="207"/>
    </location>
</feature>
<evidence type="ECO:0000256" key="4">
    <source>
        <dbReference type="ARBA" id="ARBA00038317"/>
    </source>
</evidence>
<dbReference type="EMBL" id="GEZM01063190">
    <property type="protein sequence ID" value="JAV69221.1"/>
    <property type="molecule type" value="Transcribed_RNA"/>
</dbReference>
<dbReference type="EC" id="2.5.1.18" evidence="2"/>
<dbReference type="CDD" id="cd03039">
    <property type="entry name" value="GST_N_Sigma_like"/>
    <property type="match status" value="1"/>
</dbReference>
<dbReference type="EMBL" id="GEZM01063192">
    <property type="protein sequence ID" value="JAV69215.1"/>
    <property type="molecule type" value="Transcribed_RNA"/>
</dbReference>
<comment type="similarity">
    <text evidence="4">Belongs to the GST superfamily. Sigma family.</text>
</comment>
<dbReference type="SFLD" id="SFLDS00019">
    <property type="entry name" value="Glutathione_Transferase_(cytos"/>
    <property type="match status" value="1"/>
</dbReference>
<evidence type="ECO:0000259" key="7">
    <source>
        <dbReference type="PROSITE" id="PS50405"/>
    </source>
</evidence>
<dbReference type="InterPro" id="IPR050213">
    <property type="entry name" value="GST_superfamily"/>
</dbReference>
<dbReference type="EMBL" id="GEZM01063179">
    <property type="protein sequence ID" value="JAV69252.1"/>
    <property type="molecule type" value="Transcribed_RNA"/>
</dbReference>
<evidence type="ECO:0000256" key="1">
    <source>
        <dbReference type="ARBA" id="ARBA00011738"/>
    </source>
</evidence>
<dbReference type="InterPro" id="IPR004046">
    <property type="entry name" value="GST_C"/>
</dbReference>
<protein>
    <recommendedName>
        <fullName evidence="2">glutathione transferase</fullName>
        <ecNumber evidence="2">2.5.1.18</ecNumber>
    </recommendedName>
</protein>
<dbReference type="EMBL" id="GEZM01063195">
    <property type="protein sequence ID" value="JAV69210.1"/>
    <property type="molecule type" value="Transcribed_RNA"/>
</dbReference>
<evidence type="ECO:0000256" key="2">
    <source>
        <dbReference type="ARBA" id="ARBA00012452"/>
    </source>
</evidence>
<dbReference type="EMBL" id="GEZM01063185">
    <property type="protein sequence ID" value="JAV69236.1"/>
    <property type="molecule type" value="Transcribed_RNA"/>
</dbReference>
<dbReference type="EMBL" id="GEZM01063180">
    <property type="protein sequence ID" value="JAV69249.1"/>
    <property type="molecule type" value="Transcribed_RNA"/>
</dbReference>
<dbReference type="SUPFAM" id="SSF47616">
    <property type="entry name" value="GST C-terminal domain-like"/>
    <property type="match status" value="1"/>
</dbReference>
<evidence type="ECO:0000256" key="3">
    <source>
        <dbReference type="ARBA" id="ARBA00022679"/>
    </source>
</evidence>
<dbReference type="GO" id="GO:0004364">
    <property type="term" value="F:glutathione transferase activity"/>
    <property type="evidence" value="ECO:0007669"/>
    <property type="project" value="UniProtKB-EC"/>
</dbReference>
<dbReference type="SFLD" id="SFLDG01205">
    <property type="entry name" value="AMPS.1"/>
    <property type="match status" value="1"/>
</dbReference>
<dbReference type="EMBL" id="GEZM01063194">
    <property type="protein sequence ID" value="JAV69211.1"/>
    <property type="molecule type" value="Transcribed_RNA"/>
</dbReference>
<dbReference type="InterPro" id="IPR010987">
    <property type="entry name" value="Glutathione-S-Trfase_C-like"/>
</dbReference>
<dbReference type="Pfam" id="PF02798">
    <property type="entry name" value="GST_N"/>
    <property type="match status" value="1"/>
</dbReference>
<dbReference type="EMBL" id="GEZM01063182">
    <property type="protein sequence ID" value="JAV69243.1"/>
    <property type="molecule type" value="Transcribed_RNA"/>
</dbReference>
<dbReference type="SUPFAM" id="SSF52833">
    <property type="entry name" value="Thioredoxin-like"/>
    <property type="match status" value="1"/>
</dbReference>
<dbReference type="Pfam" id="PF14497">
    <property type="entry name" value="GST_C_3"/>
    <property type="match status" value="1"/>
</dbReference>
<sequence>MMAPVYKLTYFESKALGEPIRFLLSYGNIEFEDFRIDYDGPEWQKIKPTMPFGETPVLEFNGVTAHQSVAICRYLAKQVKLAGTNDLEDLEIDTIVDTVVDLRLRIDEYYYEEDAEAKEKRKKPLFEETLPFYMERIEAIVKKNNGHLAVGKLTWADLHFVGVLDYLNYMIGKNLIADYPSLQAMEKNVLNLPGIKEWVAKRPVTIN</sequence>
<accession>A0A1Y1L6P0</accession>
<dbReference type="Gene3D" id="1.20.1050.10">
    <property type="match status" value="1"/>
</dbReference>
<proteinExistence type="inferred from homology"/>
<dbReference type="FunFam" id="1.20.1050.10:FF:000030">
    <property type="entry name" value="Glutathione S-transferase S1"/>
    <property type="match status" value="1"/>
</dbReference>
<dbReference type="GO" id="GO:0006749">
    <property type="term" value="P:glutathione metabolic process"/>
    <property type="evidence" value="ECO:0007669"/>
    <property type="project" value="TreeGrafter"/>
</dbReference>
<dbReference type="EMBL" id="GEZM01063189">
    <property type="protein sequence ID" value="JAV69224.1"/>
    <property type="molecule type" value="Transcribed_RNA"/>
</dbReference>
<dbReference type="PROSITE" id="PS50405">
    <property type="entry name" value="GST_CTER"/>
    <property type="match status" value="1"/>
</dbReference>
<dbReference type="EMBL" id="GEZM01063181">
    <property type="protein sequence ID" value="JAV69245.1"/>
    <property type="molecule type" value="Transcribed_RNA"/>
</dbReference>
<name>A0A1Y1L6P0_PHOPY</name>
<dbReference type="Gene3D" id="3.40.30.10">
    <property type="entry name" value="Glutaredoxin"/>
    <property type="match status" value="1"/>
</dbReference>
<dbReference type="EMBL" id="GEZM01063178">
    <property type="protein sequence ID" value="JAV69253.1"/>
    <property type="molecule type" value="Transcribed_RNA"/>
</dbReference>
<evidence type="ECO:0000259" key="6">
    <source>
        <dbReference type="PROSITE" id="PS50404"/>
    </source>
</evidence>
<dbReference type="AlphaFoldDB" id="A0A1Y1L6P0"/>
<dbReference type="PANTHER" id="PTHR11571:SF224">
    <property type="entry name" value="HEMATOPOIETIC PROSTAGLANDIN D SYNTHASE"/>
    <property type="match status" value="1"/>
</dbReference>
<dbReference type="InterPro" id="IPR040079">
    <property type="entry name" value="Glutathione_S-Trfase"/>
</dbReference>
<reference evidence="8" key="1">
    <citation type="journal article" date="2016" name="Sci. Rep.">
        <title>Molecular characterization of firefly nuptial gifts: a multi-omics approach sheds light on postcopulatory sexual selection.</title>
        <authorList>
            <person name="Al-Wathiqui N."/>
            <person name="Fallon T.R."/>
            <person name="South A."/>
            <person name="Weng J.K."/>
            <person name="Lewis S.M."/>
        </authorList>
    </citation>
    <scope>NUCLEOTIDE SEQUENCE</scope>
</reference>
<dbReference type="SFLD" id="SFLDG00363">
    <property type="entry name" value="AMPS_(cytGST):_Alpha-__Mu-__Pi"/>
    <property type="match status" value="1"/>
</dbReference>
<dbReference type="CDD" id="cd03192">
    <property type="entry name" value="GST_C_Sigma_like"/>
    <property type="match status" value="1"/>
</dbReference>
<dbReference type="InterPro" id="IPR036282">
    <property type="entry name" value="Glutathione-S-Trfase_C_sf"/>
</dbReference>
<dbReference type="EMBL" id="GEZM01063186">
    <property type="protein sequence ID" value="JAV69234.1"/>
    <property type="molecule type" value="Transcribed_RNA"/>
</dbReference>
<keyword evidence="3" id="KW-0808">Transferase</keyword>
<comment type="subunit">
    <text evidence="1">Homodimer.</text>
</comment>
<dbReference type="EMBL" id="GEZM01063191">
    <property type="protein sequence ID" value="JAV69218.1"/>
    <property type="molecule type" value="Transcribed_RNA"/>
</dbReference>
<evidence type="ECO:0000313" key="8">
    <source>
        <dbReference type="EMBL" id="JAV69234.1"/>
    </source>
</evidence>